<reference evidence="3 4" key="1">
    <citation type="submission" date="2020-08" db="EMBL/GenBank/DDBJ databases">
        <title>Genomic Encyclopedia of Type Strains, Phase IV (KMG-IV): sequencing the most valuable type-strain genomes for metagenomic binning, comparative biology and taxonomic classification.</title>
        <authorList>
            <person name="Goeker M."/>
        </authorList>
    </citation>
    <scope>NUCLEOTIDE SEQUENCE [LARGE SCALE GENOMIC DNA]</scope>
    <source>
        <strain evidence="3 4">DSM 103725</strain>
    </source>
</reference>
<dbReference type="Proteomes" id="UP000541810">
    <property type="component" value="Unassembled WGS sequence"/>
</dbReference>
<evidence type="ECO:0000256" key="1">
    <source>
        <dbReference type="SAM" id="Phobius"/>
    </source>
</evidence>
<evidence type="ECO:0000313" key="4">
    <source>
        <dbReference type="Proteomes" id="UP000541810"/>
    </source>
</evidence>
<gene>
    <name evidence="3" type="ORF">HNQ40_003133</name>
</gene>
<keyword evidence="1" id="KW-0812">Transmembrane</keyword>
<evidence type="ECO:0000256" key="2">
    <source>
        <dbReference type="SAM" id="SignalP"/>
    </source>
</evidence>
<accession>A0A7X0LLS7</accession>
<organism evidence="3 4">
    <name type="scientific">Algisphaera agarilytica</name>
    <dbReference type="NCBI Taxonomy" id="1385975"/>
    <lineage>
        <taxon>Bacteria</taxon>
        <taxon>Pseudomonadati</taxon>
        <taxon>Planctomycetota</taxon>
        <taxon>Phycisphaerae</taxon>
        <taxon>Phycisphaerales</taxon>
        <taxon>Phycisphaeraceae</taxon>
        <taxon>Algisphaera</taxon>
    </lineage>
</organism>
<evidence type="ECO:0000313" key="3">
    <source>
        <dbReference type="EMBL" id="MBB6431327.1"/>
    </source>
</evidence>
<dbReference type="AlphaFoldDB" id="A0A7X0LLS7"/>
<dbReference type="RefSeq" id="WP_184678805.1">
    <property type="nucleotide sequence ID" value="NZ_JACHGY010000001.1"/>
</dbReference>
<dbReference type="InterPro" id="IPR018682">
    <property type="entry name" value="DUF2167_membr"/>
</dbReference>
<keyword evidence="2" id="KW-0732">Signal</keyword>
<protein>
    <submittedName>
        <fullName evidence="3">Putative membrane-anchored protein</fullName>
    </submittedName>
</protein>
<proteinExistence type="predicted"/>
<dbReference type="EMBL" id="JACHGY010000001">
    <property type="protein sequence ID" value="MBB6431327.1"/>
    <property type="molecule type" value="Genomic_DNA"/>
</dbReference>
<keyword evidence="1" id="KW-1133">Transmembrane helix</keyword>
<name>A0A7X0LLS7_9BACT</name>
<keyword evidence="1" id="KW-0472">Membrane</keyword>
<dbReference type="Pfam" id="PF09935">
    <property type="entry name" value="DUF2167"/>
    <property type="match status" value="1"/>
</dbReference>
<feature type="transmembrane region" description="Helical" evidence="1">
    <location>
        <begin position="270"/>
        <end position="289"/>
    </location>
</feature>
<comment type="caution">
    <text evidence="3">The sequence shown here is derived from an EMBL/GenBank/DDBJ whole genome shotgun (WGS) entry which is preliminary data.</text>
</comment>
<feature type="chain" id="PRO_5030920184" evidence="2">
    <location>
        <begin position="29"/>
        <end position="295"/>
    </location>
</feature>
<sequence length="295" mass="32047">MFNSSLPVCRVFLAAALSLFLFTPSVSSQEVAEADVWSLQDYRDIGINFQSGPMNGDLGNAEIKVKSGWAFLGTGDTKKLMELYGNQLTGMERGTLVRADEPDSWFAVFEFDPIGYIADAESEDLDAKAMLKAFKKSDGPANEWRQQNGQAPLNTVGWKTEPFYDPQTNNLEWCLELESEGYPVLNHNIRILGRRGVMQVTLVCDPADLDAALMHVQSALTAFSFKSGESYAEYRSGDKIAKYGLAALVTGGAVAVAAKSGVLSKLIKPIIIGVVVLGGVFAKFFKGLFGGFAKE</sequence>
<keyword evidence="4" id="KW-1185">Reference proteome</keyword>
<feature type="signal peptide" evidence="2">
    <location>
        <begin position="1"/>
        <end position="28"/>
    </location>
</feature>